<dbReference type="NCBIfam" id="TIGR00006">
    <property type="entry name" value="16S rRNA (cytosine(1402)-N(4))-methyltransferase RsmH"/>
    <property type="match status" value="1"/>
</dbReference>
<keyword evidence="4" id="KW-0949">S-adenosyl-L-methionine</keyword>
<protein>
    <submittedName>
        <fullName evidence="5">Bacterial methyltransferase</fullName>
        <ecNumber evidence="5">2.1.1.-</ecNumber>
    </submittedName>
</protein>
<evidence type="ECO:0000256" key="3">
    <source>
        <dbReference type="ARBA" id="ARBA00022679"/>
    </source>
</evidence>
<dbReference type="PANTHER" id="PTHR11265:SF0">
    <property type="entry name" value="12S RRNA N4-METHYLCYTIDINE METHYLTRANSFERASE"/>
    <property type="match status" value="1"/>
</dbReference>
<dbReference type="SUPFAM" id="SSF81799">
    <property type="entry name" value="Putative methyltransferase TM0872, insert domain"/>
    <property type="match status" value="1"/>
</dbReference>
<keyword evidence="2 5" id="KW-0489">Methyltransferase</keyword>
<dbReference type="HAMAP" id="MF_01007">
    <property type="entry name" value="16SrRNA_methyltr_H"/>
    <property type="match status" value="1"/>
</dbReference>
<dbReference type="InterPro" id="IPR029063">
    <property type="entry name" value="SAM-dependent_MTases_sf"/>
</dbReference>
<dbReference type="SUPFAM" id="SSF53335">
    <property type="entry name" value="S-adenosyl-L-methionine-dependent methyltransferases"/>
    <property type="match status" value="1"/>
</dbReference>
<proteinExistence type="inferred from homology"/>
<comment type="similarity">
    <text evidence="1">Belongs to the methyltransferase superfamily. RsmH family.</text>
</comment>
<dbReference type="Gene3D" id="1.10.150.170">
    <property type="entry name" value="Putative methyltransferase TM0872, insert domain"/>
    <property type="match status" value="1"/>
</dbReference>
<dbReference type="Gene3D" id="3.40.50.150">
    <property type="entry name" value="Vaccinia Virus protein VP39"/>
    <property type="match status" value="1"/>
</dbReference>
<dbReference type="EC" id="2.1.1.-" evidence="5"/>
<evidence type="ECO:0000256" key="4">
    <source>
        <dbReference type="ARBA" id="ARBA00022691"/>
    </source>
</evidence>
<dbReference type="PANTHER" id="PTHR11265">
    <property type="entry name" value="S-ADENOSYL-METHYLTRANSFERASE MRAW"/>
    <property type="match status" value="1"/>
</dbReference>
<accession>D9PJW1</accession>
<dbReference type="InterPro" id="IPR002903">
    <property type="entry name" value="RsmH"/>
</dbReference>
<gene>
    <name evidence="5" type="ORF">LDC_1824</name>
</gene>
<dbReference type="PIRSF" id="PIRSF004486">
    <property type="entry name" value="MraW"/>
    <property type="match status" value="1"/>
</dbReference>
<keyword evidence="3 5" id="KW-0808">Transferase</keyword>
<organism evidence="5">
    <name type="scientific">sediment metagenome</name>
    <dbReference type="NCBI Taxonomy" id="749907"/>
    <lineage>
        <taxon>unclassified sequences</taxon>
        <taxon>metagenomes</taxon>
        <taxon>ecological metagenomes</taxon>
    </lineage>
</organism>
<dbReference type="GO" id="GO:0005737">
    <property type="term" value="C:cytoplasm"/>
    <property type="evidence" value="ECO:0007669"/>
    <property type="project" value="TreeGrafter"/>
</dbReference>
<dbReference type="Pfam" id="PF01795">
    <property type="entry name" value="Methyltransf_5"/>
    <property type="match status" value="1"/>
</dbReference>
<dbReference type="GO" id="GO:0071424">
    <property type="term" value="F:rRNA (cytosine-N4-)-methyltransferase activity"/>
    <property type="evidence" value="ECO:0007669"/>
    <property type="project" value="TreeGrafter"/>
</dbReference>
<reference evidence="5" key="2">
    <citation type="journal article" date="2011" name="Microb. Ecol.">
        <title>Taxonomic and Functional Metagenomic Profiling of the Microbial Community in the Anoxic Sediment of a Sub-saline Shallow Lake (Laguna de Carrizo, Central Spain).</title>
        <authorList>
            <person name="Ferrer M."/>
            <person name="Guazzaroni M.E."/>
            <person name="Richter M."/>
            <person name="Garcia-Salamanca A."/>
            <person name="Yarza P."/>
            <person name="Suarez-Suarez A."/>
            <person name="Solano J."/>
            <person name="Alcaide M."/>
            <person name="van Dillewijn P."/>
            <person name="Molina-Henares M.A."/>
            <person name="Lopez-Cortes N."/>
            <person name="Al-Ramahi Y."/>
            <person name="Guerrero C."/>
            <person name="Acosta A."/>
            <person name="de Eugenio L.I."/>
            <person name="Martinez V."/>
            <person name="Marques S."/>
            <person name="Rojo F."/>
            <person name="Santero E."/>
            <person name="Genilloud O."/>
            <person name="Perez-Perez J."/>
            <person name="Rossello-Mora R."/>
            <person name="Ramos J.L."/>
        </authorList>
    </citation>
    <scope>NUCLEOTIDE SEQUENCE</scope>
</reference>
<dbReference type="AlphaFoldDB" id="D9PJW1"/>
<dbReference type="EMBL" id="ADZX01000557">
    <property type="protein sequence ID" value="EFK96150.1"/>
    <property type="molecule type" value="Genomic_DNA"/>
</dbReference>
<name>D9PJW1_9ZZZZ</name>
<evidence type="ECO:0000256" key="1">
    <source>
        <dbReference type="ARBA" id="ARBA00010396"/>
    </source>
</evidence>
<comment type="caution">
    <text evidence="5">The sequence shown here is derived from an EMBL/GenBank/DDBJ whole genome shotgun (WGS) entry which is preliminary data.</text>
</comment>
<evidence type="ECO:0000313" key="5">
    <source>
        <dbReference type="EMBL" id="EFK96150.1"/>
    </source>
</evidence>
<dbReference type="GO" id="GO:0070475">
    <property type="term" value="P:rRNA base methylation"/>
    <property type="evidence" value="ECO:0007669"/>
    <property type="project" value="TreeGrafter"/>
</dbReference>
<dbReference type="InterPro" id="IPR023397">
    <property type="entry name" value="SAM-dep_MeTrfase_MraW_recog"/>
</dbReference>
<evidence type="ECO:0000256" key="2">
    <source>
        <dbReference type="ARBA" id="ARBA00022603"/>
    </source>
</evidence>
<reference evidence="5" key="1">
    <citation type="submission" date="2010-07" db="EMBL/GenBank/DDBJ databases">
        <authorList>
            <consortium name="CONSOLIDER consortium CSD2007-00005"/>
            <person name="Guazzaroni M.-E."/>
            <person name="Richter M."/>
            <person name="Garcia-Salamanca A."/>
            <person name="Yarza P."/>
            <person name="Ferrer M."/>
        </authorList>
    </citation>
    <scope>NUCLEOTIDE SEQUENCE</scope>
</reference>
<sequence length="288" mass="31677">MVEEVAHFLKCRAGGFYIDGTAGGGGHAAAILEAASPGGRLMAVDKDLDAIEKIKETLRPFENRAIIIHGSFSKVCDFVREAGVACVDGILLDLGVSSYQLGTAARGFSFMREGPLDMRMDASSEMSAAKIIEEESEEALSDIIFKFGEERYARKIARAIVFERRKGIIKTTGRLADIIVSALPMNARRGRIHPATKTFQALRIYANDELGELGKFLERAPKILCAGGRAVVISYHSLEDRMVKNSFKGWAAGRSFQIVNKKVVVPSEEEKWTNPRARSAKLRALERI</sequence>